<organism evidence="3">
    <name type="scientific">Harpegnathos saltator</name>
    <name type="common">Jerdon's jumping ant</name>
    <dbReference type="NCBI Taxonomy" id="610380"/>
    <lineage>
        <taxon>Eukaryota</taxon>
        <taxon>Metazoa</taxon>
        <taxon>Ecdysozoa</taxon>
        <taxon>Arthropoda</taxon>
        <taxon>Hexapoda</taxon>
        <taxon>Insecta</taxon>
        <taxon>Pterygota</taxon>
        <taxon>Neoptera</taxon>
        <taxon>Endopterygota</taxon>
        <taxon>Hymenoptera</taxon>
        <taxon>Apocrita</taxon>
        <taxon>Aculeata</taxon>
        <taxon>Formicoidea</taxon>
        <taxon>Formicidae</taxon>
        <taxon>Ponerinae</taxon>
        <taxon>Ponerini</taxon>
        <taxon>Harpegnathos</taxon>
    </lineage>
</organism>
<feature type="compositionally biased region" description="Basic and acidic residues" evidence="1">
    <location>
        <begin position="91"/>
        <end position="100"/>
    </location>
</feature>
<dbReference type="OrthoDB" id="442731at2759"/>
<name>E2BQ13_HARSA</name>
<evidence type="ECO:0000313" key="3">
    <source>
        <dbReference type="Proteomes" id="UP000008237"/>
    </source>
</evidence>
<evidence type="ECO:0000313" key="2">
    <source>
        <dbReference type="EMBL" id="EFN82201.1"/>
    </source>
</evidence>
<feature type="compositionally biased region" description="Pro residues" evidence="1">
    <location>
        <begin position="278"/>
        <end position="289"/>
    </location>
</feature>
<dbReference type="Proteomes" id="UP000008237">
    <property type="component" value="Unassembled WGS sequence"/>
</dbReference>
<evidence type="ECO:0000256" key="1">
    <source>
        <dbReference type="SAM" id="MobiDB-lite"/>
    </source>
</evidence>
<accession>E2BQ13</accession>
<keyword evidence="3" id="KW-1185">Reference proteome</keyword>
<gene>
    <name evidence="2" type="ORF">EAI_05146</name>
</gene>
<sequence>MTLRSLRKPLRGEEEEEEEKEEEEDGGGAWESGHFRHQTCTAGTNDSVEYADGSKQILTTSLTHHYAAVMDSEGTLGRGHANGGRGLRRQRSLEWRERRGYGASAQSSSDDEDNARHAVGPVSSSSATRGARSPGQVFASILAQQYANAGDRSYRTGSDTEGAATTDNPTTPFPTPPPTLTPNHRQASPFPLESTNSRRHHYNGSVSSERSRNGNGETVYASTKKATSGGGTLGRRTRRGHASALSSSSTASDRSETVFPDEHTRMHLTNDTGRDSPPEPAPPEVPPRGPSLHATHTLRTQQNRNGCPPNATGNFTVPSDQMPTEAYSAIIFNGWKRDVATESGMKQQISQRKGTVNFCAICIRLCYSGYAGLIDVL</sequence>
<feature type="region of interest" description="Disordered" evidence="1">
    <location>
        <begin position="150"/>
        <end position="320"/>
    </location>
</feature>
<dbReference type="EMBL" id="GL449694">
    <property type="protein sequence ID" value="EFN82201.1"/>
    <property type="molecule type" value="Genomic_DNA"/>
</dbReference>
<feature type="compositionally biased region" description="Polar residues" evidence="1">
    <location>
        <begin position="38"/>
        <end position="47"/>
    </location>
</feature>
<dbReference type="InParanoid" id="E2BQ13"/>
<feature type="compositionally biased region" description="Polar residues" evidence="1">
    <location>
        <begin position="204"/>
        <end position="226"/>
    </location>
</feature>
<protein>
    <submittedName>
        <fullName evidence="2">Uncharacterized protein</fullName>
    </submittedName>
</protein>
<feature type="compositionally biased region" description="Gly residues" evidence="1">
    <location>
        <begin position="76"/>
        <end position="85"/>
    </location>
</feature>
<feature type="compositionally biased region" description="Basic and acidic residues" evidence="1">
    <location>
        <begin position="253"/>
        <end position="265"/>
    </location>
</feature>
<reference evidence="2 3" key="1">
    <citation type="journal article" date="2010" name="Science">
        <title>Genomic comparison of the ants Camponotus floridanus and Harpegnathos saltator.</title>
        <authorList>
            <person name="Bonasio R."/>
            <person name="Zhang G."/>
            <person name="Ye C."/>
            <person name="Mutti N.S."/>
            <person name="Fang X."/>
            <person name="Qin N."/>
            <person name="Donahue G."/>
            <person name="Yang P."/>
            <person name="Li Q."/>
            <person name="Li C."/>
            <person name="Zhang P."/>
            <person name="Huang Z."/>
            <person name="Berger S.L."/>
            <person name="Reinberg D."/>
            <person name="Wang J."/>
            <person name="Liebig J."/>
        </authorList>
    </citation>
    <scope>NUCLEOTIDE SEQUENCE [LARGE SCALE GENOMIC DNA]</scope>
    <source>
        <strain evidence="2 3">R22 G/1</strain>
    </source>
</reference>
<feature type="compositionally biased region" description="Acidic residues" evidence="1">
    <location>
        <begin position="13"/>
        <end position="26"/>
    </location>
</feature>
<feature type="region of interest" description="Disordered" evidence="1">
    <location>
        <begin position="1"/>
        <end position="47"/>
    </location>
</feature>
<dbReference type="OMA" id="ENSRHAV"/>
<proteinExistence type="predicted"/>
<feature type="compositionally biased region" description="Pro residues" evidence="1">
    <location>
        <begin position="171"/>
        <end position="180"/>
    </location>
</feature>
<feature type="compositionally biased region" description="Low complexity" evidence="1">
    <location>
        <begin position="242"/>
        <end position="252"/>
    </location>
</feature>
<feature type="region of interest" description="Disordered" evidence="1">
    <location>
        <begin position="74"/>
        <end position="132"/>
    </location>
</feature>
<dbReference type="AlphaFoldDB" id="E2BQ13"/>
<feature type="compositionally biased region" description="Polar residues" evidence="1">
    <location>
        <begin position="297"/>
        <end position="320"/>
    </location>
</feature>